<proteinExistence type="predicted"/>
<evidence type="ECO:0000313" key="3">
    <source>
        <dbReference type="Proteomes" id="UP000197277"/>
    </source>
</evidence>
<gene>
    <name evidence="2" type="ORF">CDA63_19510</name>
</gene>
<dbReference type="PANTHER" id="PTHR30595:SF6">
    <property type="entry name" value="SCHLAFEN ALBA-2 DOMAIN-CONTAINING PROTEIN"/>
    <property type="match status" value="1"/>
</dbReference>
<dbReference type="InterPro" id="IPR007421">
    <property type="entry name" value="Schlafen_AlbA_2_dom"/>
</dbReference>
<evidence type="ECO:0000313" key="2">
    <source>
        <dbReference type="EMBL" id="OWP61428.1"/>
    </source>
</evidence>
<dbReference type="Gene3D" id="3.30.565.60">
    <property type="match status" value="1"/>
</dbReference>
<dbReference type="AlphaFoldDB" id="A0A246FFY9"/>
<dbReference type="EMBL" id="NIRR01000068">
    <property type="protein sequence ID" value="OWP61428.1"/>
    <property type="molecule type" value="Genomic_DNA"/>
</dbReference>
<evidence type="ECO:0000259" key="1">
    <source>
        <dbReference type="Pfam" id="PF04326"/>
    </source>
</evidence>
<dbReference type="OrthoDB" id="9807907at2"/>
<sequence>MTPSPLSKPLSRQLSLFGIEPLDVNTDVSSLVNSPENQWFDRKSSRIAADSLAKCMIGLANADGGRVVIGVSNGQIEGINEYSKQLNDWVQAGRDHADPPVRNTVRYLVCSNKDGRADRLLILDVEASETIHRNKKGECFLRVGDETRKIGIIEERELAFDKGEAIFDKSIVPDLFRDDLDLDQIHAYAERMRANDTDALMRHRGIYIDRGARQGVTQAGQLLFGLIPPLWSYIRYQKYDGTVAETGTRSNLREDIRLEGTIPNLLEQAQKLLLSEVGTVIRLIGNGRFARVPALPEFAWLEAVVNALTHRSYSLHGDGI</sequence>
<name>A0A246FFY9_9BACT</name>
<comment type="caution">
    <text evidence="2">The sequence shown here is derived from an EMBL/GenBank/DDBJ whole genome shotgun (WGS) entry which is preliminary data.</text>
</comment>
<reference evidence="2 3" key="1">
    <citation type="submission" date="2017-06" db="EMBL/GenBank/DDBJ databases">
        <title>Hymenobacter amundsenii sp. nov. isolated from regoliths in Antarctica.</title>
        <authorList>
            <person name="Sedlacek I."/>
            <person name="Kralova S."/>
            <person name="Pantucek R."/>
            <person name="Svec P."/>
            <person name="Holochova P."/>
            <person name="Stankova E."/>
            <person name="Vrbovska V."/>
            <person name="Busse H.-J."/>
        </authorList>
    </citation>
    <scope>NUCLEOTIDE SEQUENCE [LARGE SCALE GENOMIC DNA]</scope>
    <source>
        <strain evidence="2 3">CCM 8682</strain>
    </source>
</reference>
<dbReference type="PANTHER" id="PTHR30595">
    <property type="entry name" value="GLPR-RELATED TRANSCRIPTIONAL REPRESSOR"/>
    <property type="match status" value="1"/>
</dbReference>
<dbReference type="Pfam" id="PF04326">
    <property type="entry name" value="SLFN_AlbA_2"/>
    <property type="match status" value="1"/>
</dbReference>
<organism evidence="2 3">
    <name type="scientific">Hymenobacter amundsenii</name>
    <dbReference type="NCBI Taxonomy" id="2006685"/>
    <lineage>
        <taxon>Bacteria</taxon>
        <taxon>Pseudomonadati</taxon>
        <taxon>Bacteroidota</taxon>
        <taxon>Cytophagia</taxon>
        <taxon>Cytophagales</taxon>
        <taxon>Hymenobacteraceae</taxon>
        <taxon>Hymenobacter</taxon>
    </lineage>
</organism>
<keyword evidence="3" id="KW-1185">Reference proteome</keyword>
<dbReference type="RefSeq" id="WP_088466132.1">
    <property type="nucleotide sequence ID" value="NZ_NIRR01000068.1"/>
</dbReference>
<feature type="domain" description="Schlafen AlbA-2" evidence="1">
    <location>
        <begin position="36"/>
        <end position="150"/>
    </location>
</feature>
<accession>A0A246FFY9</accession>
<dbReference type="InterPro" id="IPR038461">
    <property type="entry name" value="Schlafen_AlbA_2_dom_sf"/>
</dbReference>
<protein>
    <recommendedName>
        <fullName evidence="1">Schlafen AlbA-2 domain-containing protein</fullName>
    </recommendedName>
</protein>
<dbReference type="Gene3D" id="3.30.950.30">
    <property type="entry name" value="Schlafen, AAA domain"/>
    <property type="match status" value="1"/>
</dbReference>
<dbReference type="Proteomes" id="UP000197277">
    <property type="component" value="Unassembled WGS sequence"/>
</dbReference>
<dbReference type="InterPro" id="IPR038475">
    <property type="entry name" value="RecG_C_sf"/>
</dbReference>